<name>A0ABD3PBP9_9STRA</name>
<dbReference type="EMBL" id="JALLPJ020000685">
    <property type="protein sequence ID" value="KAL3785585.1"/>
    <property type="molecule type" value="Genomic_DNA"/>
</dbReference>
<dbReference type="AlphaFoldDB" id="A0ABD3PBP9"/>
<comment type="caution">
    <text evidence="2">The sequence shown here is derived from an EMBL/GenBank/DDBJ whole genome shotgun (WGS) entry which is preliminary data.</text>
</comment>
<accession>A0ABD3PBP9</accession>
<sequence>MNKRHDTNTIKVLYYHSHAASSIPQRGNLSLSSSHLSFQSHGAGLKHKEHHIELLLSKIRSIDPYKGRLYPGIQIVYADGDSFIFTKVSPEWYETISNAIDAARVKHELEVTVKPRLLKGSQRQVIEEDYEQRTYLTFLYLPFTILFSILIKSILLTLKKITGHNYMLPNTVEDAICGVEGALSPIVKISAENQTKAIHLAIQEEVKSIHQCLERIKTIVRRKTQPVASPAGKVEDRKEEAMLSKIHPYEIVSSFKSIITRLTDLIFFIIWKLHIPLLKREQFILRKQPTTVLEAVRNASYKVDVLLELANEKYAFETLTAEEVDRIREGLYNVKILSLTVDSPSSLTEGSSK</sequence>
<evidence type="ECO:0000313" key="2">
    <source>
        <dbReference type="EMBL" id="KAL3785585.1"/>
    </source>
</evidence>
<keyword evidence="3" id="KW-1185">Reference proteome</keyword>
<reference evidence="2 3" key="1">
    <citation type="submission" date="2024-10" db="EMBL/GenBank/DDBJ databases">
        <title>Updated reference genomes for cyclostephanoid diatoms.</title>
        <authorList>
            <person name="Roberts W.R."/>
            <person name="Alverson A.J."/>
        </authorList>
    </citation>
    <scope>NUCLEOTIDE SEQUENCE [LARGE SCALE GENOMIC DNA]</scope>
    <source>
        <strain evidence="2 3">AJA010-31</strain>
    </source>
</reference>
<feature type="transmembrane region" description="Helical" evidence="1">
    <location>
        <begin position="138"/>
        <end position="158"/>
    </location>
</feature>
<dbReference type="Proteomes" id="UP001530400">
    <property type="component" value="Unassembled WGS sequence"/>
</dbReference>
<keyword evidence="1" id="KW-1133">Transmembrane helix</keyword>
<evidence type="ECO:0000256" key="1">
    <source>
        <dbReference type="SAM" id="Phobius"/>
    </source>
</evidence>
<gene>
    <name evidence="2" type="ORF">ACHAWO_006166</name>
</gene>
<evidence type="ECO:0000313" key="3">
    <source>
        <dbReference type="Proteomes" id="UP001530400"/>
    </source>
</evidence>
<keyword evidence="1" id="KW-0812">Transmembrane</keyword>
<organism evidence="2 3">
    <name type="scientific">Cyclotella atomus</name>
    <dbReference type="NCBI Taxonomy" id="382360"/>
    <lineage>
        <taxon>Eukaryota</taxon>
        <taxon>Sar</taxon>
        <taxon>Stramenopiles</taxon>
        <taxon>Ochrophyta</taxon>
        <taxon>Bacillariophyta</taxon>
        <taxon>Coscinodiscophyceae</taxon>
        <taxon>Thalassiosirophycidae</taxon>
        <taxon>Stephanodiscales</taxon>
        <taxon>Stephanodiscaceae</taxon>
        <taxon>Cyclotella</taxon>
    </lineage>
</organism>
<protein>
    <submittedName>
        <fullName evidence="2">Uncharacterized protein</fullName>
    </submittedName>
</protein>
<keyword evidence="1" id="KW-0472">Membrane</keyword>
<proteinExistence type="predicted"/>